<evidence type="ECO:0000313" key="4">
    <source>
        <dbReference type="Proteomes" id="UP001240639"/>
    </source>
</evidence>
<evidence type="ECO:0000313" key="3">
    <source>
        <dbReference type="EMBL" id="MDP4574947.1"/>
    </source>
</evidence>
<feature type="transmembrane region" description="Helical" evidence="2">
    <location>
        <begin position="7"/>
        <end position="29"/>
    </location>
</feature>
<evidence type="ECO:0000256" key="2">
    <source>
        <dbReference type="SAM" id="Phobius"/>
    </source>
</evidence>
<gene>
    <name evidence="3" type="ORF">Q9K02_07325</name>
</gene>
<reference evidence="3 4" key="1">
    <citation type="submission" date="2023-08" db="EMBL/GenBank/DDBJ databases">
        <title>genomic of G39.</title>
        <authorList>
            <person name="Wang Y."/>
        </authorList>
    </citation>
    <scope>NUCLEOTIDE SEQUENCE [LARGE SCALE GENOMIC DNA]</scope>
    <source>
        <strain evidence="3 4">G39</strain>
    </source>
</reference>
<keyword evidence="4" id="KW-1185">Reference proteome</keyword>
<dbReference type="EMBL" id="JAVAIM010000001">
    <property type="protein sequence ID" value="MDP4574947.1"/>
    <property type="molecule type" value="Genomic_DNA"/>
</dbReference>
<keyword evidence="2" id="KW-1133">Transmembrane helix</keyword>
<dbReference type="RefSeq" id="WP_305932302.1">
    <property type="nucleotide sequence ID" value="NZ_JAVAIM010000001.1"/>
</dbReference>
<evidence type="ECO:0000256" key="1">
    <source>
        <dbReference type="SAM" id="MobiDB-lite"/>
    </source>
</evidence>
<organism evidence="3 4">
    <name type="scientific">Qipengyuania profundimaris</name>
    <dbReference type="NCBI Taxonomy" id="3067652"/>
    <lineage>
        <taxon>Bacteria</taxon>
        <taxon>Pseudomonadati</taxon>
        <taxon>Pseudomonadota</taxon>
        <taxon>Alphaproteobacteria</taxon>
        <taxon>Sphingomonadales</taxon>
        <taxon>Erythrobacteraceae</taxon>
        <taxon>Qipengyuania</taxon>
    </lineage>
</organism>
<sequence length="63" mass="7052">MEALSENFGWIEIVFTALVAFGFGGYQYWSVSREIERDKQAKRDAESSGSAGHAVGEHELDDR</sequence>
<feature type="region of interest" description="Disordered" evidence="1">
    <location>
        <begin position="39"/>
        <end position="63"/>
    </location>
</feature>
<name>A0ABT9HP95_9SPHN</name>
<protein>
    <submittedName>
        <fullName evidence="3">Uncharacterized protein</fullName>
    </submittedName>
</protein>
<dbReference type="Proteomes" id="UP001240639">
    <property type="component" value="Unassembled WGS sequence"/>
</dbReference>
<comment type="caution">
    <text evidence="3">The sequence shown here is derived from an EMBL/GenBank/DDBJ whole genome shotgun (WGS) entry which is preliminary data.</text>
</comment>
<proteinExistence type="predicted"/>
<accession>A0ABT9HP95</accession>
<keyword evidence="2" id="KW-0472">Membrane</keyword>
<keyword evidence="2" id="KW-0812">Transmembrane</keyword>